<evidence type="ECO:0000256" key="2">
    <source>
        <dbReference type="ARBA" id="ARBA00022475"/>
    </source>
</evidence>
<evidence type="ECO:0000259" key="7">
    <source>
        <dbReference type="Pfam" id="PF06271"/>
    </source>
</evidence>
<protein>
    <submittedName>
        <fullName evidence="8">Putative RDD family membrane protein YckC</fullName>
    </submittedName>
</protein>
<comment type="subcellular location">
    <subcellularLocation>
        <location evidence="1">Cell membrane</location>
        <topology evidence="1">Multi-pass membrane protein</topology>
    </subcellularLocation>
</comment>
<dbReference type="Pfam" id="PF06271">
    <property type="entry name" value="RDD"/>
    <property type="match status" value="1"/>
</dbReference>
<name>A0A419UUB6_9BACL</name>
<evidence type="ECO:0000256" key="1">
    <source>
        <dbReference type="ARBA" id="ARBA00004651"/>
    </source>
</evidence>
<dbReference type="Proteomes" id="UP000285120">
    <property type="component" value="Unassembled WGS sequence"/>
</dbReference>
<dbReference type="EMBL" id="RAPK01000013">
    <property type="protein sequence ID" value="RKD68129.1"/>
    <property type="molecule type" value="Genomic_DNA"/>
</dbReference>
<evidence type="ECO:0000313" key="8">
    <source>
        <dbReference type="EMBL" id="RKD68129.1"/>
    </source>
</evidence>
<feature type="transmembrane region" description="Helical" evidence="6">
    <location>
        <begin position="21"/>
        <end position="40"/>
    </location>
</feature>
<dbReference type="InterPro" id="IPR051791">
    <property type="entry name" value="Pra-immunoreactive"/>
</dbReference>
<feature type="transmembrane region" description="Helical" evidence="6">
    <location>
        <begin position="60"/>
        <end position="79"/>
    </location>
</feature>
<evidence type="ECO:0000256" key="5">
    <source>
        <dbReference type="ARBA" id="ARBA00023136"/>
    </source>
</evidence>
<evidence type="ECO:0000256" key="6">
    <source>
        <dbReference type="SAM" id="Phobius"/>
    </source>
</evidence>
<keyword evidence="3 6" id="KW-0812">Transmembrane</keyword>
<feature type="transmembrane region" description="Helical" evidence="6">
    <location>
        <begin position="100"/>
        <end position="128"/>
    </location>
</feature>
<accession>A0A419UUB6</accession>
<dbReference type="GO" id="GO:0005886">
    <property type="term" value="C:plasma membrane"/>
    <property type="evidence" value="ECO:0007669"/>
    <property type="project" value="UniProtKB-SubCell"/>
</dbReference>
<comment type="caution">
    <text evidence="8">The sequence shown here is derived from an EMBL/GenBank/DDBJ whole genome shotgun (WGS) entry which is preliminary data.</text>
</comment>
<dbReference type="InterPro" id="IPR010432">
    <property type="entry name" value="RDD"/>
</dbReference>
<gene>
    <name evidence="8" type="ORF">ATL39_3403</name>
</gene>
<feature type="domain" description="RDD" evidence="7">
    <location>
        <begin position="7"/>
        <end position="141"/>
    </location>
</feature>
<keyword evidence="2" id="KW-1003">Cell membrane</keyword>
<organism evidence="8 9">
    <name type="scientific">Sinobaca qinghaiensis</name>
    <dbReference type="NCBI Taxonomy" id="342944"/>
    <lineage>
        <taxon>Bacteria</taxon>
        <taxon>Bacillati</taxon>
        <taxon>Bacillota</taxon>
        <taxon>Bacilli</taxon>
        <taxon>Bacillales</taxon>
        <taxon>Sporolactobacillaceae</taxon>
        <taxon>Sinobaca</taxon>
    </lineage>
</organism>
<evidence type="ECO:0000313" key="9">
    <source>
        <dbReference type="Proteomes" id="UP000285120"/>
    </source>
</evidence>
<dbReference type="PANTHER" id="PTHR36115">
    <property type="entry name" value="PROLINE-RICH ANTIGEN HOMOLOG-RELATED"/>
    <property type="match status" value="1"/>
</dbReference>
<dbReference type="PANTHER" id="PTHR36115:SF9">
    <property type="entry name" value="LMO1584 PROTEIN"/>
    <property type="match status" value="1"/>
</dbReference>
<keyword evidence="4 6" id="KW-1133">Transmembrane helix</keyword>
<keyword evidence="9" id="KW-1185">Reference proteome</keyword>
<proteinExistence type="predicted"/>
<reference evidence="8 9" key="1">
    <citation type="submission" date="2018-09" db="EMBL/GenBank/DDBJ databases">
        <title>Genomic Encyclopedia of Archaeal and Bacterial Type Strains, Phase II (KMG-II): from individual species to whole genera.</title>
        <authorList>
            <person name="Goeker M."/>
        </authorList>
    </citation>
    <scope>NUCLEOTIDE SEQUENCE [LARGE SCALE GENOMIC DNA]</scope>
    <source>
        <strain evidence="8 9">DSM 17008</strain>
    </source>
</reference>
<keyword evidence="5 6" id="KW-0472">Membrane</keyword>
<evidence type="ECO:0000256" key="3">
    <source>
        <dbReference type="ARBA" id="ARBA00022692"/>
    </source>
</evidence>
<dbReference type="AlphaFoldDB" id="A0A419UUB6"/>
<sequence>MMTGQPGGFWRRLAANIIDGVIVGIAGLIIGLIVIYVFGVEPASAPEEGLNVGVDFANNSVSLLYSLALPVLWSGYTVGKKALGIRIVKKDGSNVGIGTMLMRVVVSGIVYLFTLGIGVIVSIFMVAIRKDKRAIHDFIAGTQVTTSLPPAKEKTY</sequence>
<evidence type="ECO:0000256" key="4">
    <source>
        <dbReference type="ARBA" id="ARBA00022989"/>
    </source>
</evidence>